<dbReference type="EC" id="6.4.1.6" evidence="2"/>
<dbReference type="InterPro" id="IPR003692">
    <property type="entry name" value="Hydantoinase_B"/>
</dbReference>
<dbReference type="OrthoDB" id="8612863at2"/>
<name>W0P7Q8_ADVMD</name>
<reference evidence="2 3" key="1">
    <citation type="journal article" date="2014" name="Microbiology">
        <title>Unravelling the complete genome sequence of Advenella mimigardefordensis strain DPN7T and novel insights in the catabolism of the xenobiotic polythioester precursor 3,3'-dithiodipropionate.</title>
        <authorList>
            <person name="Wubbeler J.H."/>
            <person name="Hiessl S."/>
            <person name="Schuldes J."/>
            <person name="Thurmer A."/>
            <person name="Daniel R."/>
            <person name="Steinbuchel A."/>
        </authorList>
    </citation>
    <scope>NUCLEOTIDE SEQUENCE [LARGE SCALE GENOMIC DNA]</scope>
    <source>
        <strain evidence="3">DSM 17166 / LMG 22922 / DPN7</strain>
    </source>
</reference>
<keyword evidence="2" id="KW-0436">Ligase</keyword>
<dbReference type="InterPro" id="IPR045079">
    <property type="entry name" value="Oxoprolinase-like"/>
</dbReference>
<dbReference type="RefSeq" id="WP_025371345.1">
    <property type="nucleotide sequence ID" value="NZ_CP003915.1"/>
</dbReference>
<gene>
    <name evidence="2" type="primary">acxB</name>
    <name evidence="2" type="ORF">MIM_c06400</name>
</gene>
<dbReference type="Proteomes" id="UP000019095">
    <property type="component" value="Chromosome"/>
</dbReference>
<dbReference type="KEGG" id="amim:MIM_c06400"/>
<proteinExistence type="predicted"/>
<dbReference type="PATRIC" id="fig|1247726.3.peg.695"/>
<dbReference type="EMBL" id="CP003915">
    <property type="protein sequence ID" value="AHG62741.1"/>
    <property type="molecule type" value="Genomic_DNA"/>
</dbReference>
<evidence type="ECO:0000313" key="3">
    <source>
        <dbReference type="Proteomes" id="UP000019095"/>
    </source>
</evidence>
<dbReference type="GO" id="GO:0006749">
    <property type="term" value="P:glutathione metabolic process"/>
    <property type="evidence" value="ECO:0007669"/>
    <property type="project" value="TreeGrafter"/>
</dbReference>
<feature type="domain" description="Hydantoinase B/oxoprolinase" evidence="1">
    <location>
        <begin position="50"/>
        <end position="629"/>
    </location>
</feature>
<dbReference type="GO" id="GO:0018710">
    <property type="term" value="F:acetone carboxylase activity"/>
    <property type="evidence" value="ECO:0007669"/>
    <property type="project" value="UniProtKB-EC"/>
</dbReference>
<sequence>MNMMTKKVFGPGQLLGNGKTLREHRGEVLSKTRETGYYNGLTKLALKETDPIRYEKMFSRLRGGLVHARETAKKIAASPIVEQEGELCFTLYNAAGDCILTSTGIIIHVGTMGAAIKYMIENDWEANPGINPGDMFTNNDCTIGNVHPCDIATIVPIFWADRLVGWVGGVTHVIDTGSISPGSMSTGQTQRFGDGYMTTCRKTGVNDQPMRDWLHESQRSTRTPKYLILDERTRIAGCHMIRALVEEVIESEGVEAFEKFAYEIIEEGRRGLRQRLKDMTIPGVYRKVAFVDVPYDHEDVNLTSSYAKMNTIMHAPTELTIRPDASWRMSFEGGSRWCWHSFNANQVAFTSGIWVMLTQTLVPTQRINDGAYYATEFHIPKGTWMNPDDRRTAHSDAWHYLVSAWTGMWRAMSQSYFSRGYLEEVNAGNGNTSNWLQGGGINQDGEIHAVNSFETAATGTGACAVKDGLNHAAAVWNPEGDMGDIEIWEMAEPLLFMGRNVKCNSGGYGKYRGGCGLETLRMVWHAQDWTMFFSGNGYMNSDWGLMGGYPAASGYRFEAHHTGLKDRIANRQSLPLGADANPNSPLYEQHLNEGAVVKRDKQCMTTETVFDDHDLYLNYIRGGPGFGDPLDREPQAIARDLNSRFVLPEYAERVYGAVIAKDEAGVWTIDEDKTIARRKEIRQARLKRAVPVRDWMKQERERIIAKDASLPVRHMYSTSFGLSEKFTNEFKSFWDLPADWSLPESELGVPSFGAKYRNDLSEMPDVRTVVLVEE</sequence>
<dbReference type="GO" id="GO:0005829">
    <property type="term" value="C:cytosol"/>
    <property type="evidence" value="ECO:0007669"/>
    <property type="project" value="TreeGrafter"/>
</dbReference>
<dbReference type="Pfam" id="PF02538">
    <property type="entry name" value="Hydantoinase_B"/>
    <property type="match status" value="1"/>
</dbReference>
<dbReference type="eggNOG" id="COG0146">
    <property type="taxonomic scope" value="Bacteria"/>
</dbReference>
<dbReference type="HOGENOM" id="CLU_020413_2_0_4"/>
<dbReference type="PANTHER" id="PTHR11365">
    <property type="entry name" value="5-OXOPROLINASE RELATED"/>
    <property type="match status" value="1"/>
</dbReference>
<accession>W0P7Q8</accession>
<dbReference type="PANTHER" id="PTHR11365:SF23">
    <property type="entry name" value="HYPOTHETICAL 5-OXOPROLINASE (EUROFUNG)-RELATED"/>
    <property type="match status" value="1"/>
</dbReference>
<evidence type="ECO:0000313" key="2">
    <source>
        <dbReference type="EMBL" id="AHG62741.1"/>
    </source>
</evidence>
<dbReference type="STRING" id="1247726.MIM_c06400"/>
<evidence type="ECO:0000259" key="1">
    <source>
        <dbReference type="Pfam" id="PF02538"/>
    </source>
</evidence>
<organism evidence="2 3">
    <name type="scientific">Advenella mimigardefordensis (strain DSM 17166 / LMG 22922 / DPN7)</name>
    <dbReference type="NCBI Taxonomy" id="1247726"/>
    <lineage>
        <taxon>Bacteria</taxon>
        <taxon>Pseudomonadati</taxon>
        <taxon>Pseudomonadota</taxon>
        <taxon>Betaproteobacteria</taxon>
        <taxon>Burkholderiales</taxon>
        <taxon>Alcaligenaceae</taxon>
    </lineage>
</organism>
<keyword evidence="3" id="KW-1185">Reference proteome</keyword>
<protein>
    <submittedName>
        <fullName evidence="2">Acetone carboxylase alpha subunit</fullName>
        <ecNumber evidence="2">6.4.1.6</ecNumber>
    </submittedName>
</protein>
<dbReference type="GO" id="GO:0017168">
    <property type="term" value="F:5-oxoprolinase (ATP-hydrolyzing) activity"/>
    <property type="evidence" value="ECO:0007669"/>
    <property type="project" value="TreeGrafter"/>
</dbReference>
<dbReference type="AlphaFoldDB" id="W0P7Q8"/>